<feature type="region of interest" description="Disordered" evidence="1">
    <location>
        <begin position="169"/>
        <end position="192"/>
    </location>
</feature>
<evidence type="ECO:0000313" key="3">
    <source>
        <dbReference type="EMBL" id="PCH11427.1"/>
    </source>
</evidence>
<evidence type="ECO:0000256" key="1">
    <source>
        <dbReference type="SAM" id="MobiDB-lite"/>
    </source>
</evidence>
<dbReference type="Proteomes" id="UP000217465">
    <property type="component" value="Unassembled WGS sequence"/>
</dbReference>
<protein>
    <recommendedName>
        <fullName evidence="2">Bacterial archaeo-eukaryotic release factor family 6 domain-containing protein</fullName>
    </recommendedName>
</protein>
<dbReference type="OMA" id="IDQERYY"/>
<dbReference type="InterPro" id="IPR040628">
    <property type="entry name" value="BaeRF_family6"/>
</dbReference>
<dbReference type="STRING" id="936154.STP_0301"/>
<name>A0A0E2UPA9_9STRE</name>
<dbReference type="RefSeq" id="WP_003104364.1">
    <property type="nucleotide sequence ID" value="NZ_BAWT01000001.1"/>
</dbReference>
<reference evidence="3 4" key="1">
    <citation type="submission" date="2016-06" db="EMBL/GenBank/DDBJ databases">
        <authorList>
            <person name="Haines A.N."/>
            <person name="Council K.R."/>
        </authorList>
    </citation>
    <scope>NUCLEOTIDE SEQUENCE [LARGE SCALE GENOMIC DNA]</scope>
    <source>
        <strain evidence="3 4">SP158-29</strain>
    </source>
</reference>
<dbReference type="AlphaFoldDB" id="A0A0E2UPA9"/>
<organism evidence="3 4">
    <name type="scientific">Streptococcus parauberis</name>
    <dbReference type="NCBI Taxonomy" id="1348"/>
    <lineage>
        <taxon>Bacteria</taxon>
        <taxon>Bacillati</taxon>
        <taxon>Bacillota</taxon>
        <taxon>Bacilli</taxon>
        <taxon>Lactobacillales</taxon>
        <taxon>Streptococcaceae</taxon>
        <taxon>Streptococcus</taxon>
    </lineage>
</organism>
<dbReference type="GeneID" id="61419749"/>
<dbReference type="Pfam" id="PF18848">
    <property type="entry name" value="baeRF_family6"/>
    <property type="match status" value="1"/>
</dbReference>
<proteinExistence type="predicted"/>
<dbReference type="eggNOG" id="COG1503">
    <property type="taxonomic scope" value="Bacteria"/>
</dbReference>
<gene>
    <name evidence="3" type="ORF">A9Y57_01730</name>
</gene>
<dbReference type="EMBL" id="NSGR01000009">
    <property type="protein sequence ID" value="PCH11427.1"/>
    <property type="molecule type" value="Genomic_DNA"/>
</dbReference>
<accession>A0A0E2UPA9</accession>
<sequence length="366" mass="41373">MEQLNQFPHPDLLVEDRQFITITIDLDPLSAYSEKDSLILDNYLKEASQLTDKLEKEWQKQVAEVKNNARTILTGSGSLVLYITKDNSFYYQIDNPVVNGIVLGPAPYLKPLIEQFQFAYEFHLLVLNQEQARLFKLGMSSLKEIKDKPWPISLTQALGEEIVGGELNHSSFGGQGGNGQHSFHGHNDTSSEKEIDRNNFFRFVDKSLIDYFGQEENNQTILYALPENQAAYRAINKYKGLMDFGIEQSAAKISDEDIAKQGQAFITDLNTNNYSDLVNRFNETSPKNKVDNDLAEIKTLAFENRIAELLIVKDDQGNYLVVGNDNDKAIDLRLIVVEVLKSSGKIYVITEDEAAEGLTISARTRY</sequence>
<feature type="domain" description="Bacterial archaeo-eukaryotic release factor family 6" evidence="2">
    <location>
        <begin position="120"/>
        <end position="265"/>
    </location>
</feature>
<comment type="caution">
    <text evidence="3">The sequence shown here is derived from an EMBL/GenBank/DDBJ whole genome shotgun (WGS) entry which is preliminary data.</text>
</comment>
<evidence type="ECO:0000259" key="2">
    <source>
        <dbReference type="Pfam" id="PF18848"/>
    </source>
</evidence>
<evidence type="ECO:0000313" key="4">
    <source>
        <dbReference type="Proteomes" id="UP000217465"/>
    </source>
</evidence>